<reference evidence="2" key="1">
    <citation type="submission" date="2020-08" db="EMBL/GenBank/DDBJ databases">
        <title>Multicomponent nature underlies the extraordinary mechanical properties of spider dragline silk.</title>
        <authorList>
            <person name="Kono N."/>
            <person name="Nakamura H."/>
            <person name="Mori M."/>
            <person name="Yoshida Y."/>
            <person name="Ohtoshi R."/>
            <person name="Malay A.D."/>
            <person name="Moran D.A.P."/>
            <person name="Tomita M."/>
            <person name="Numata K."/>
            <person name="Arakawa K."/>
        </authorList>
    </citation>
    <scope>NUCLEOTIDE SEQUENCE</scope>
</reference>
<evidence type="ECO:0000313" key="3">
    <source>
        <dbReference type="Proteomes" id="UP000886998"/>
    </source>
</evidence>
<dbReference type="AlphaFoldDB" id="A0A8X6WMZ6"/>
<keyword evidence="3" id="KW-1185">Reference proteome</keyword>
<evidence type="ECO:0000313" key="2">
    <source>
        <dbReference type="EMBL" id="GFY38064.1"/>
    </source>
</evidence>
<dbReference type="EMBL" id="BMAV01000633">
    <property type="protein sequence ID" value="GFY38064.1"/>
    <property type="molecule type" value="Genomic_DNA"/>
</dbReference>
<name>A0A8X6WMZ6_9ARAC</name>
<protein>
    <submittedName>
        <fullName evidence="2">Uncharacterized protein</fullName>
    </submittedName>
</protein>
<proteinExistence type="predicted"/>
<feature type="compositionally biased region" description="Acidic residues" evidence="1">
    <location>
        <begin position="93"/>
        <end position="104"/>
    </location>
</feature>
<gene>
    <name evidence="2" type="ORF">TNIN_443351</name>
</gene>
<organism evidence="2 3">
    <name type="scientific">Trichonephila inaurata madagascariensis</name>
    <dbReference type="NCBI Taxonomy" id="2747483"/>
    <lineage>
        <taxon>Eukaryota</taxon>
        <taxon>Metazoa</taxon>
        <taxon>Ecdysozoa</taxon>
        <taxon>Arthropoda</taxon>
        <taxon>Chelicerata</taxon>
        <taxon>Arachnida</taxon>
        <taxon>Araneae</taxon>
        <taxon>Araneomorphae</taxon>
        <taxon>Entelegynae</taxon>
        <taxon>Araneoidea</taxon>
        <taxon>Nephilidae</taxon>
        <taxon>Trichonephila</taxon>
        <taxon>Trichonephila inaurata</taxon>
    </lineage>
</organism>
<feature type="region of interest" description="Disordered" evidence="1">
    <location>
        <begin position="84"/>
        <end position="113"/>
    </location>
</feature>
<sequence>MLQLCPELSADFTDFILKQGRASPHCHIPVPDCLKRCNAVLKTKREKAEVKTEANNEAKLRAESTNLRRLLTVEANFFYDIHHEDDYQGDNGSEMDDDDEDQDVTFDFSPLTQ</sequence>
<comment type="caution">
    <text evidence="2">The sequence shown here is derived from an EMBL/GenBank/DDBJ whole genome shotgun (WGS) entry which is preliminary data.</text>
</comment>
<dbReference type="Proteomes" id="UP000886998">
    <property type="component" value="Unassembled WGS sequence"/>
</dbReference>
<evidence type="ECO:0000256" key="1">
    <source>
        <dbReference type="SAM" id="MobiDB-lite"/>
    </source>
</evidence>
<accession>A0A8X6WMZ6</accession>